<keyword evidence="1" id="KW-0805">Transcription regulation</keyword>
<evidence type="ECO:0000259" key="4">
    <source>
        <dbReference type="PROSITE" id="PS51077"/>
    </source>
</evidence>
<dbReference type="SUPFAM" id="SSF55781">
    <property type="entry name" value="GAF domain-like"/>
    <property type="match status" value="1"/>
</dbReference>
<dbReference type="Proteomes" id="UP001595629">
    <property type="component" value="Unassembled WGS sequence"/>
</dbReference>
<name>A0ABV7TLN5_9RHOB</name>
<proteinExistence type="predicted"/>
<dbReference type="InterPro" id="IPR014757">
    <property type="entry name" value="Tscrpt_reg_IclR_C"/>
</dbReference>
<protein>
    <submittedName>
        <fullName evidence="6">IclR family transcriptional regulator</fullName>
    </submittedName>
</protein>
<dbReference type="PROSITE" id="PS51078">
    <property type="entry name" value="ICLR_ED"/>
    <property type="match status" value="1"/>
</dbReference>
<dbReference type="EMBL" id="JBHRXI010000049">
    <property type="protein sequence ID" value="MFC3616546.1"/>
    <property type="molecule type" value="Genomic_DNA"/>
</dbReference>
<evidence type="ECO:0000313" key="6">
    <source>
        <dbReference type="EMBL" id="MFC3616546.1"/>
    </source>
</evidence>
<gene>
    <name evidence="6" type="ORF">ACFORG_22615</name>
</gene>
<dbReference type="Gene3D" id="1.10.10.10">
    <property type="entry name" value="Winged helix-like DNA-binding domain superfamily/Winged helix DNA-binding domain"/>
    <property type="match status" value="1"/>
</dbReference>
<dbReference type="Pfam" id="PF01614">
    <property type="entry name" value="IclR_C"/>
    <property type="match status" value="1"/>
</dbReference>
<dbReference type="PROSITE" id="PS51077">
    <property type="entry name" value="HTH_ICLR"/>
    <property type="match status" value="1"/>
</dbReference>
<dbReference type="InterPro" id="IPR036388">
    <property type="entry name" value="WH-like_DNA-bd_sf"/>
</dbReference>
<keyword evidence="2" id="KW-0238">DNA-binding</keyword>
<keyword evidence="3" id="KW-0804">Transcription</keyword>
<feature type="domain" description="IclR-ED" evidence="5">
    <location>
        <begin position="79"/>
        <end position="264"/>
    </location>
</feature>
<dbReference type="PANTHER" id="PTHR30136">
    <property type="entry name" value="HELIX-TURN-HELIX TRANSCRIPTIONAL REGULATOR, ICLR FAMILY"/>
    <property type="match status" value="1"/>
</dbReference>
<dbReference type="InterPro" id="IPR029016">
    <property type="entry name" value="GAF-like_dom_sf"/>
</dbReference>
<evidence type="ECO:0000256" key="2">
    <source>
        <dbReference type="ARBA" id="ARBA00023125"/>
    </source>
</evidence>
<dbReference type="SUPFAM" id="SSF46785">
    <property type="entry name" value="Winged helix' DNA-binding domain"/>
    <property type="match status" value="1"/>
</dbReference>
<dbReference type="Gene3D" id="3.30.450.40">
    <property type="match status" value="1"/>
</dbReference>
<feature type="domain" description="HTH iclR-type" evidence="4">
    <location>
        <begin position="16"/>
        <end position="78"/>
    </location>
</feature>
<evidence type="ECO:0000313" key="7">
    <source>
        <dbReference type="Proteomes" id="UP001595629"/>
    </source>
</evidence>
<dbReference type="SMART" id="SM00346">
    <property type="entry name" value="HTH_ICLR"/>
    <property type="match status" value="1"/>
</dbReference>
<reference evidence="7" key="1">
    <citation type="journal article" date="2019" name="Int. J. Syst. Evol. Microbiol.">
        <title>The Global Catalogue of Microorganisms (GCM) 10K type strain sequencing project: providing services to taxonomists for standard genome sequencing and annotation.</title>
        <authorList>
            <consortium name="The Broad Institute Genomics Platform"/>
            <consortium name="The Broad Institute Genome Sequencing Center for Infectious Disease"/>
            <person name="Wu L."/>
            <person name="Ma J."/>
        </authorList>
    </citation>
    <scope>NUCLEOTIDE SEQUENCE [LARGE SCALE GENOMIC DNA]</scope>
    <source>
        <strain evidence="7">KCTC 42911</strain>
    </source>
</reference>
<dbReference type="Pfam" id="PF09339">
    <property type="entry name" value="HTH_IclR"/>
    <property type="match status" value="1"/>
</dbReference>
<evidence type="ECO:0000259" key="5">
    <source>
        <dbReference type="PROSITE" id="PS51078"/>
    </source>
</evidence>
<evidence type="ECO:0000256" key="3">
    <source>
        <dbReference type="ARBA" id="ARBA00023163"/>
    </source>
</evidence>
<sequence>MISPDLPEDPKDRNFVTALARGLDVLRCFEPGETRLTNLDLSLRTGLPRPTVSRLTYTLCRLGYLEQEREGGAYTLGVGVLKLGFGVLAGRDICDRARDVLRDLRSGPNSYITAGLGEPYRAEIVYIAVHRSREDVALAMHVGARLPLFRSAMGRAVLGAMSQDEREHAIRAGCDDQGLNEAELRDTAERAANEYANQGFCTSYGDWRRDVNAVAVPVRSLNGSRIWGLNAGGPSFHVSREELEHHYVGELRKAAEILGLNPGQASDSSTSSS</sequence>
<dbReference type="InterPro" id="IPR005471">
    <property type="entry name" value="Tscrpt_reg_IclR_N"/>
</dbReference>
<dbReference type="InterPro" id="IPR050707">
    <property type="entry name" value="HTH_MetabolicPath_Reg"/>
</dbReference>
<comment type="caution">
    <text evidence="6">The sequence shown here is derived from an EMBL/GenBank/DDBJ whole genome shotgun (WGS) entry which is preliminary data.</text>
</comment>
<dbReference type="RefSeq" id="WP_386737859.1">
    <property type="nucleotide sequence ID" value="NZ_JBHRXI010000049.1"/>
</dbReference>
<evidence type="ECO:0000256" key="1">
    <source>
        <dbReference type="ARBA" id="ARBA00023015"/>
    </source>
</evidence>
<dbReference type="InterPro" id="IPR036390">
    <property type="entry name" value="WH_DNA-bd_sf"/>
</dbReference>
<accession>A0ABV7TLN5</accession>
<keyword evidence="7" id="KW-1185">Reference proteome</keyword>
<organism evidence="6 7">
    <name type="scientific">Lutimaribacter marinistellae</name>
    <dbReference type="NCBI Taxonomy" id="1820329"/>
    <lineage>
        <taxon>Bacteria</taxon>
        <taxon>Pseudomonadati</taxon>
        <taxon>Pseudomonadota</taxon>
        <taxon>Alphaproteobacteria</taxon>
        <taxon>Rhodobacterales</taxon>
        <taxon>Roseobacteraceae</taxon>
        <taxon>Lutimaribacter</taxon>
    </lineage>
</organism>
<dbReference type="PANTHER" id="PTHR30136:SF33">
    <property type="entry name" value="TRANSCRIPTIONAL REGULATORY PROTEIN"/>
    <property type="match status" value="1"/>
</dbReference>